<reference evidence="1 2" key="1">
    <citation type="journal article" date="2018" name="Evol. Lett.">
        <title>Horizontal gene cluster transfer increased hallucinogenic mushroom diversity.</title>
        <authorList>
            <person name="Reynolds H.T."/>
            <person name="Vijayakumar V."/>
            <person name="Gluck-Thaler E."/>
            <person name="Korotkin H.B."/>
            <person name="Matheny P.B."/>
            <person name="Slot J.C."/>
        </authorList>
    </citation>
    <scope>NUCLEOTIDE SEQUENCE [LARGE SCALE GENOMIC DNA]</scope>
    <source>
        <strain evidence="1 2">2631</strain>
    </source>
</reference>
<dbReference type="Proteomes" id="UP000283269">
    <property type="component" value="Unassembled WGS sequence"/>
</dbReference>
<dbReference type="InParanoid" id="A0A409WKL8"/>
<keyword evidence="2" id="KW-1185">Reference proteome</keyword>
<proteinExistence type="predicted"/>
<protein>
    <submittedName>
        <fullName evidence="1">Uncharacterized protein</fullName>
    </submittedName>
</protein>
<accession>A0A409WKL8</accession>
<dbReference type="AlphaFoldDB" id="A0A409WKL8"/>
<comment type="caution">
    <text evidence="1">The sequence shown here is derived from an EMBL/GenBank/DDBJ whole genome shotgun (WGS) entry which is preliminary data.</text>
</comment>
<evidence type="ECO:0000313" key="2">
    <source>
        <dbReference type="Proteomes" id="UP000283269"/>
    </source>
</evidence>
<organism evidence="1 2">
    <name type="scientific">Psilocybe cyanescens</name>
    <dbReference type="NCBI Taxonomy" id="93625"/>
    <lineage>
        <taxon>Eukaryota</taxon>
        <taxon>Fungi</taxon>
        <taxon>Dikarya</taxon>
        <taxon>Basidiomycota</taxon>
        <taxon>Agaricomycotina</taxon>
        <taxon>Agaricomycetes</taxon>
        <taxon>Agaricomycetidae</taxon>
        <taxon>Agaricales</taxon>
        <taxon>Agaricineae</taxon>
        <taxon>Strophariaceae</taxon>
        <taxon>Psilocybe</taxon>
    </lineage>
</organism>
<sequence>MRLRATGTSFVFYLSDKVLESTIVSIRAYDEVGTEHPPVVDCKCGRLGGSLEVDNIRRHNVDSFVVYHFLEHIFQRLGLLKVKDM</sequence>
<dbReference type="EMBL" id="NHYD01003395">
    <property type="protein sequence ID" value="PPQ79057.1"/>
    <property type="molecule type" value="Genomic_DNA"/>
</dbReference>
<evidence type="ECO:0000313" key="1">
    <source>
        <dbReference type="EMBL" id="PPQ79057.1"/>
    </source>
</evidence>
<gene>
    <name evidence="1" type="ORF">CVT25_002364</name>
</gene>
<name>A0A409WKL8_PSICY</name>